<dbReference type="InterPro" id="IPR008979">
    <property type="entry name" value="Galactose-bd-like_sf"/>
</dbReference>
<feature type="domain" description="F5/8 type C" evidence="1">
    <location>
        <begin position="226"/>
        <end position="257"/>
    </location>
</feature>
<dbReference type="AlphaFoldDB" id="A0ABD2BJ42"/>
<evidence type="ECO:0000259" key="1">
    <source>
        <dbReference type="PROSITE" id="PS50022"/>
    </source>
</evidence>
<feature type="non-terminal residue" evidence="2">
    <location>
        <position position="257"/>
    </location>
</feature>
<organism evidence="2 3">
    <name type="scientific">Vespula maculifrons</name>
    <name type="common">Eastern yellow jacket</name>
    <name type="synonym">Wasp</name>
    <dbReference type="NCBI Taxonomy" id="7453"/>
    <lineage>
        <taxon>Eukaryota</taxon>
        <taxon>Metazoa</taxon>
        <taxon>Ecdysozoa</taxon>
        <taxon>Arthropoda</taxon>
        <taxon>Hexapoda</taxon>
        <taxon>Insecta</taxon>
        <taxon>Pterygota</taxon>
        <taxon>Neoptera</taxon>
        <taxon>Endopterygota</taxon>
        <taxon>Hymenoptera</taxon>
        <taxon>Apocrita</taxon>
        <taxon>Aculeata</taxon>
        <taxon>Vespoidea</taxon>
        <taxon>Vespidae</taxon>
        <taxon>Vespinae</taxon>
        <taxon>Vespula</taxon>
    </lineage>
</organism>
<accession>A0ABD2BJ42</accession>
<evidence type="ECO:0000313" key="3">
    <source>
        <dbReference type="Proteomes" id="UP001607303"/>
    </source>
</evidence>
<dbReference type="Gene3D" id="2.60.120.260">
    <property type="entry name" value="Galactose-binding domain-like"/>
    <property type="match status" value="1"/>
</dbReference>
<keyword evidence="3" id="KW-1185">Reference proteome</keyword>
<dbReference type="PROSITE" id="PS50022">
    <property type="entry name" value="FA58C_3"/>
    <property type="match status" value="1"/>
</dbReference>
<dbReference type="InterPro" id="IPR000421">
    <property type="entry name" value="FA58C"/>
</dbReference>
<comment type="caution">
    <text evidence="2">The sequence shown here is derived from an EMBL/GenBank/DDBJ whole genome shotgun (WGS) entry which is preliminary data.</text>
</comment>
<protein>
    <submittedName>
        <fullName evidence="2">Discoidin domain-containing receptor 2 isoform X2</fullName>
    </submittedName>
</protein>
<dbReference type="Proteomes" id="UP001607303">
    <property type="component" value="Unassembled WGS sequence"/>
</dbReference>
<evidence type="ECO:0000313" key="2">
    <source>
        <dbReference type="EMBL" id="KAL2732782.1"/>
    </source>
</evidence>
<name>A0ABD2BJ42_VESMC</name>
<sequence length="257" mass="28061">MEGFEKGVVEVGGCWKEGVMDGNGRTTVVGRSWAIGGKSAVRGYKYARDMLDDRTDSGSAIVSDEERLVGGASRSMTQVVGDMSMFAIVLDLASLRRLLIAVFILSSLPCYRCLDLGTISDPALDTQTFTIEVTFVVIRLEPNGNIASRMDRLEYMRKSPCIYGISKYILGLGETNTLEVIFRWRSMGNDMRGDSTRGRKENGGECAKIDIDLWFNVALPIVSGQCTNALGMESGEIPNEDITASSMYDPSLGPKHA</sequence>
<keyword evidence="2" id="KW-0675">Receptor</keyword>
<gene>
    <name evidence="2" type="ORF">V1477_015023</name>
</gene>
<proteinExistence type="predicted"/>
<reference evidence="2 3" key="1">
    <citation type="journal article" date="2024" name="Ann. Entomol. Soc. Am.">
        <title>Genomic analyses of the southern and eastern yellowjacket wasps (Hymenoptera: Vespidae) reveal evolutionary signatures of social life.</title>
        <authorList>
            <person name="Catto M.A."/>
            <person name="Caine P.B."/>
            <person name="Orr S.E."/>
            <person name="Hunt B.G."/>
            <person name="Goodisman M.A.D."/>
        </authorList>
    </citation>
    <scope>NUCLEOTIDE SEQUENCE [LARGE SCALE GENOMIC DNA]</scope>
    <source>
        <strain evidence="2">232</strain>
        <tissue evidence="2">Head and thorax</tissue>
    </source>
</reference>
<dbReference type="EMBL" id="JAYRBN010000075">
    <property type="protein sequence ID" value="KAL2732782.1"/>
    <property type="molecule type" value="Genomic_DNA"/>
</dbReference>
<dbReference type="SUPFAM" id="SSF49785">
    <property type="entry name" value="Galactose-binding domain-like"/>
    <property type="match status" value="1"/>
</dbReference>